<organism evidence="3 4">
    <name type="scientific">Artemisia annua</name>
    <name type="common">Sweet wormwood</name>
    <dbReference type="NCBI Taxonomy" id="35608"/>
    <lineage>
        <taxon>Eukaryota</taxon>
        <taxon>Viridiplantae</taxon>
        <taxon>Streptophyta</taxon>
        <taxon>Embryophyta</taxon>
        <taxon>Tracheophyta</taxon>
        <taxon>Spermatophyta</taxon>
        <taxon>Magnoliopsida</taxon>
        <taxon>eudicotyledons</taxon>
        <taxon>Gunneridae</taxon>
        <taxon>Pentapetalae</taxon>
        <taxon>asterids</taxon>
        <taxon>campanulids</taxon>
        <taxon>Asterales</taxon>
        <taxon>Asteraceae</taxon>
        <taxon>Asteroideae</taxon>
        <taxon>Anthemideae</taxon>
        <taxon>Artemisiinae</taxon>
        <taxon>Artemisia</taxon>
    </lineage>
</organism>
<evidence type="ECO:0000256" key="1">
    <source>
        <dbReference type="SAM" id="MobiDB-lite"/>
    </source>
</evidence>
<keyword evidence="4" id="KW-1185">Reference proteome</keyword>
<accession>A0A2U1NMI6</accession>
<dbReference type="EMBL" id="PKPP01002529">
    <property type="protein sequence ID" value="PWA74670.1"/>
    <property type="molecule type" value="Genomic_DNA"/>
</dbReference>
<dbReference type="AlphaFoldDB" id="A0A2U1NMI6"/>
<evidence type="ECO:0000313" key="4">
    <source>
        <dbReference type="Proteomes" id="UP000245207"/>
    </source>
</evidence>
<dbReference type="PANTHER" id="PTHR31066:SF100">
    <property type="entry name" value="PB1 DOMAIN-CONTAINING PROTEIN"/>
    <property type="match status" value="1"/>
</dbReference>
<proteinExistence type="predicted"/>
<gene>
    <name evidence="3" type="ORF">CTI12_AA248960</name>
</gene>
<name>A0A2U1NMI6_ARTAN</name>
<dbReference type="SUPFAM" id="SSF54277">
    <property type="entry name" value="CAD &amp; PB1 domains"/>
    <property type="match status" value="1"/>
</dbReference>
<sequence length="368" mass="40762">MENSDYAESGGSSARSRDPDFESPRPCDDQNNNHQNYKNKVKFMCSYGGKILPRPHDNQLSYVGGQTKILAVDRFVKFASVTAKLTALCEAHDVCFKYQLPGEDLDALISVTNDDDLEHMMHEYDRLNKGTNSTTTTVRLRLFLFPVTAQSPALTPVSSFSSDQQQVNGGRIEKEKEVVVDESDLYMVQAPGSVYHAPIATPVTGQVNQGQGYYVQTMPTSTEVYHEQQVYNVIPPVQAVSTQQTTVSAQQQFLPQGYCVVQSTTAVTDQGYGQVAYDNGAGRQIYYTTTTQGAAVVAPQQQTQQLLQPLQPTVVQQYQAMAVAQENAKIPKGSSWIQVDKSGQFGFKLINNVKVKGACYYWQNEPIH</sequence>
<dbReference type="OrthoDB" id="1938580at2759"/>
<dbReference type="Proteomes" id="UP000245207">
    <property type="component" value="Unassembled WGS sequence"/>
</dbReference>
<dbReference type="InterPro" id="IPR053198">
    <property type="entry name" value="Gynoecium_Dev_Regulator"/>
</dbReference>
<dbReference type="FunFam" id="3.10.20.90:FF:000058">
    <property type="entry name" value="Octicosapeptide/phox/Bem1p domain kinase superfamily protein"/>
    <property type="match status" value="1"/>
</dbReference>
<dbReference type="Gene3D" id="3.10.20.90">
    <property type="entry name" value="Phosphatidylinositol 3-kinase Catalytic Subunit, Chain A, domain 1"/>
    <property type="match status" value="1"/>
</dbReference>
<dbReference type="Pfam" id="PF00564">
    <property type="entry name" value="PB1"/>
    <property type="match status" value="1"/>
</dbReference>
<evidence type="ECO:0000313" key="3">
    <source>
        <dbReference type="EMBL" id="PWA74670.1"/>
    </source>
</evidence>
<feature type="compositionally biased region" description="Basic and acidic residues" evidence="1">
    <location>
        <begin position="15"/>
        <end position="28"/>
    </location>
</feature>
<reference evidence="3 4" key="1">
    <citation type="journal article" date="2018" name="Mol. Plant">
        <title>The genome of Artemisia annua provides insight into the evolution of Asteraceae family and artemisinin biosynthesis.</title>
        <authorList>
            <person name="Shen Q."/>
            <person name="Zhang L."/>
            <person name="Liao Z."/>
            <person name="Wang S."/>
            <person name="Yan T."/>
            <person name="Shi P."/>
            <person name="Liu M."/>
            <person name="Fu X."/>
            <person name="Pan Q."/>
            <person name="Wang Y."/>
            <person name="Lv Z."/>
            <person name="Lu X."/>
            <person name="Zhang F."/>
            <person name="Jiang W."/>
            <person name="Ma Y."/>
            <person name="Chen M."/>
            <person name="Hao X."/>
            <person name="Li L."/>
            <person name="Tang Y."/>
            <person name="Lv G."/>
            <person name="Zhou Y."/>
            <person name="Sun X."/>
            <person name="Brodelius P.E."/>
            <person name="Rose J.K.C."/>
            <person name="Tang K."/>
        </authorList>
    </citation>
    <scope>NUCLEOTIDE SEQUENCE [LARGE SCALE GENOMIC DNA]</scope>
    <source>
        <strain evidence="4">cv. Huhao1</strain>
        <tissue evidence="3">Leaf</tissue>
    </source>
</reference>
<dbReference type="CDD" id="cd06410">
    <property type="entry name" value="PB1_UP2"/>
    <property type="match status" value="1"/>
</dbReference>
<feature type="domain" description="PB1" evidence="2">
    <location>
        <begin position="55"/>
        <end position="147"/>
    </location>
</feature>
<evidence type="ECO:0000259" key="2">
    <source>
        <dbReference type="SMART" id="SM00666"/>
    </source>
</evidence>
<comment type="caution">
    <text evidence="3">The sequence shown here is derived from an EMBL/GenBank/DDBJ whole genome shotgun (WGS) entry which is preliminary data.</text>
</comment>
<feature type="region of interest" description="Disordered" evidence="1">
    <location>
        <begin position="1"/>
        <end position="35"/>
    </location>
</feature>
<dbReference type="PANTHER" id="PTHR31066">
    <property type="entry name" value="OS05G0427100 PROTEIN-RELATED"/>
    <property type="match status" value="1"/>
</dbReference>
<dbReference type="InterPro" id="IPR000270">
    <property type="entry name" value="PB1_dom"/>
</dbReference>
<dbReference type="STRING" id="35608.A0A2U1NMI6"/>
<dbReference type="SMART" id="SM00666">
    <property type="entry name" value="PB1"/>
    <property type="match status" value="1"/>
</dbReference>
<protein>
    <submittedName>
        <fullName evidence="3">Phox/Bem1p</fullName>
    </submittedName>
</protein>